<dbReference type="GO" id="GO:0009279">
    <property type="term" value="C:cell outer membrane"/>
    <property type="evidence" value="ECO:0007669"/>
    <property type="project" value="UniProtKB-SubCell"/>
</dbReference>
<comment type="subcellular location">
    <subcellularLocation>
        <location evidence="1">Cell outer membrane</location>
        <topology evidence="1">Multi-pass membrane protein</topology>
    </subcellularLocation>
</comment>
<evidence type="ECO:0000313" key="4">
    <source>
        <dbReference type="Proteomes" id="UP000199673"/>
    </source>
</evidence>
<dbReference type="InterPro" id="IPR008969">
    <property type="entry name" value="CarboxyPept-like_regulatory"/>
</dbReference>
<dbReference type="EMBL" id="FPBF01000003">
    <property type="protein sequence ID" value="SFT91125.1"/>
    <property type="molecule type" value="Genomic_DNA"/>
</dbReference>
<feature type="domain" description="TonB-dependent receptor plug" evidence="2">
    <location>
        <begin position="273"/>
        <end position="344"/>
    </location>
</feature>
<protein>
    <submittedName>
        <fullName evidence="3">Outer membrane receptor proteins, mostly Fe transport</fullName>
    </submittedName>
</protein>
<evidence type="ECO:0000256" key="1">
    <source>
        <dbReference type="PROSITE-ProRule" id="PRU01360"/>
    </source>
</evidence>
<keyword evidence="1" id="KW-0812">Transmembrane</keyword>
<proteinExistence type="inferred from homology"/>
<accession>A0A1I7BVB8</accession>
<dbReference type="PROSITE" id="PS52016">
    <property type="entry name" value="TONB_DEPENDENT_REC_3"/>
    <property type="match status" value="1"/>
</dbReference>
<dbReference type="Pfam" id="PF13715">
    <property type="entry name" value="CarbopepD_reg_2"/>
    <property type="match status" value="1"/>
</dbReference>
<dbReference type="OrthoDB" id="1111684at2"/>
<dbReference type="Gene3D" id="2.170.130.10">
    <property type="entry name" value="TonB-dependent receptor, plug domain"/>
    <property type="match status" value="1"/>
</dbReference>
<dbReference type="Proteomes" id="UP000199673">
    <property type="component" value="Unassembled WGS sequence"/>
</dbReference>
<dbReference type="SUPFAM" id="SSF56935">
    <property type="entry name" value="Porins"/>
    <property type="match status" value="1"/>
</dbReference>
<keyword evidence="1" id="KW-0472">Membrane</keyword>
<sequence length="907" mass="102163">MAFLCFIYYMKEKPLPLLVFLVLLQTTFLFGQSVEKTVKFDQNYVETPLPIVLEAIENQSEIRFFYKEEWGIEAFLVNGKKGEDALETIKNLLNTYGFSIVPYRDLLVLVNQEGLEAYRYEQWDEDDLNLKEYQLIGTGKPENSNLPVTLTGQIKDAGENEALIGASIQVVDSSEGVVTDLDGNYELSIIPGKYKLLVQYAGYEPKSIDVQVINSGELNVELFNETLKLEEFTITARSQDVSVSEKIAGREILDIAVIRSLPTFMGEVDPIKSLISLPGVSSVGEGTSGFNVRGGDPGQNLVMMDGAIVYNSSHLFGFFGAFNSDLIRDVEIYKGGGPANYGGRVSSVLNVNLRNGNSQGIDVQGGIGLISSRLLVEGPLKKDKTTFLLSGRTAYPNWMLKQMKDPDLYQSAAGFYDVNFKINHIIDDKNVLTFSSYLSDDNFEFASDTAYVWKTKLGILKWAHRFSNKFLMQTQVVASDFQSDIRNTQESYDFDYSSGILNYQGKVDFSYELGTAHKVDFGVSSLYYAFNNGDFNPGSENTTAEEIHIPEEYALESAIYLNDEFVISSKASLVYGIRVSNYLALGGSYYDFDPNRPRSNASVTDTLSFGSSEVAKSYIGFEPRASFRWLVTPSSSLKVSYYRTNQYIHLISNTAAISPVNYWKSSGYNLSPSIADQYTVGLFKNWKDNLFEISVEGYYKNTQQVVDYKNAASILLNENLDADLIQGEGRAYGVEFLLRKNRGKLTGWLGYTYSRSLRRFDESPFEEEKINGGSFFAANYDKPHDLSLVMNYKVSRRFAMNLNFAYSTGRPITVPVSKFQYEDILSVLNFSDRNQYRVPDYHRLDLSFTLKSGLKKEKAIDGEWVFSVYNVYGRKNPFSVYFTQRGNAFQLSVLGSAFPSISYNFKL</sequence>
<gene>
    <name evidence="3" type="ORF">SAMN04489724_2750</name>
</gene>
<keyword evidence="3" id="KW-0675">Receptor</keyword>
<keyword evidence="1" id="KW-0998">Cell outer membrane</keyword>
<dbReference type="InterPro" id="IPR037066">
    <property type="entry name" value="Plug_dom_sf"/>
</dbReference>
<dbReference type="AlphaFoldDB" id="A0A1I7BVB8"/>
<dbReference type="Gene3D" id="2.60.40.1120">
    <property type="entry name" value="Carboxypeptidase-like, regulatory domain"/>
    <property type="match status" value="1"/>
</dbReference>
<dbReference type="SUPFAM" id="SSF49464">
    <property type="entry name" value="Carboxypeptidase regulatory domain-like"/>
    <property type="match status" value="1"/>
</dbReference>
<dbReference type="Pfam" id="PF07715">
    <property type="entry name" value="Plug"/>
    <property type="match status" value="1"/>
</dbReference>
<evidence type="ECO:0000259" key="2">
    <source>
        <dbReference type="Pfam" id="PF07715"/>
    </source>
</evidence>
<dbReference type="STRING" id="305507.SAMN04489724_2750"/>
<keyword evidence="1" id="KW-1134">Transmembrane beta strand</keyword>
<dbReference type="InterPro" id="IPR039426">
    <property type="entry name" value="TonB-dep_rcpt-like"/>
</dbReference>
<keyword evidence="4" id="KW-1185">Reference proteome</keyword>
<name>A0A1I7BVB8_9BACT</name>
<evidence type="ECO:0000313" key="3">
    <source>
        <dbReference type="EMBL" id="SFT91125.1"/>
    </source>
</evidence>
<dbReference type="InterPro" id="IPR012910">
    <property type="entry name" value="Plug_dom"/>
</dbReference>
<comment type="similarity">
    <text evidence="1">Belongs to the TonB-dependent receptor family.</text>
</comment>
<keyword evidence="1" id="KW-0813">Transport</keyword>
<organism evidence="3 4">
    <name type="scientific">Algoriphagus locisalis</name>
    <dbReference type="NCBI Taxonomy" id="305507"/>
    <lineage>
        <taxon>Bacteria</taxon>
        <taxon>Pseudomonadati</taxon>
        <taxon>Bacteroidota</taxon>
        <taxon>Cytophagia</taxon>
        <taxon>Cytophagales</taxon>
        <taxon>Cyclobacteriaceae</taxon>
        <taxon>Algoriphagus</taxon>
    </lineage>
</organism>
<reference evidence="4" key="1">
    <citation type="submission" date="2016-10" db="EMBL/GenBank/DDBJ databases">
        <authorList>
            <person name="Varghese N."/>
            <person name="Submissions S."/>
        </authorList>
    </citation>
    <scope>NUCLEOTIDE SEQUENCE [LARGE SCALE GENOMIC DNA]</scope>
    <source>
        <strain evidence="4">DSM 23445</strain>
    </source>
</reference>